<proteinExistence type="predicted"/>
<gene>
    <name evidence="4" type="ORF">ZOSMA_5G01210</name>
</gene>
<dbReference type="FunFam" id="1.25.40.10:FF:000090">
    <property type="entry name" value="Pentatricopeptide repeat-containing protein, chloroplastic"/>
    <property type="match status" value="1"/>
</dbReference>
<protein>
    <submittedName>
        <fullName evidence="4">Pentatricopeptide repeat protein</fullName>
    </submittedName>
</protein>
<evidence type="ECO:0000256" key="2">
    <source>
        <dbReference type="PROSITE-ProRule" id="PRU00708"/>
    </source>
</evidence>
<dbReference type="InterPro" id="IPR050421">
    <property type="entry name" value="PPR"/>
</dbReference>
<evidence type="ECO:0000313" key="5">
    <source>
        <dbReference type="Proteomes" id="UP000036987"/>
    </source>
</evidence>
<evidence type="ECO:0000313" key="4">
    <source>
        <dbReference type="EMBL" id="KMZ60256.1"/>
    </source>
</evidence>
<keyword evidence="1" id="KW-0677">Repeat</keyword>
<dbReference type="STRING" id="29655.A0A0K9NTZ4"/>
<dbReference type="GO" id="GO:0003723">
    <property type="term" value="F:RNA binding"/>
    <property type="evidence" value="ECO:0000318"/>
    <property type="project" value="GO_Central"/>
</dbReference>
<feature type="repeat" description="PPR" evidence="2">
    <location>
        <begin position="556"/>
        <end position="590"/>
    </location>
</feature>
<dbReference type="PROSITE" id="PS51375">
    <property type="entry name" value="PPR"/>
    <property type="match status" value="4"/>
</dbReference>
<feature type="repeat" description="PPR" evidence="2">
    <location>
        <begin position="427"/>
        <end position="461"/>
    </location>
</feature>
<comment type="caution">
    <text evidence="4">The sequence shown here is derived from an EMBL/GenBank/DDBJ whole genome shotgun (WGS) entry which is preliminary data.</text>
</comment>
<feature type="repeat" description="PPR" evidence="2">
    <location>
        <begin position="131"/>
        <end position="165"/>
    </location>
</feature>
<dbReference type="GO" id="GO:0009451">
    <property type="term" value="P:RNA modification"/>
    <property type="evidence" value="ECO:0000318"/>
    <property type="project" value="GO_Central"/>
</dbReference>
<dbReference type="Pfam" id="PF13041">
    <property type="entry name" value="PPR_2"/>
    <property type="match status" value="1"/>
</dbReference>
<dbReference type="InterPro" id="IPR011990">
    <property type="entry name" value="TPR-like_helical_dom_sf"/>
</dbReference>
<dbReference type="InterPro" id="IPR002885">
    <property type="entry name" value="PPR_rpt"/>
</dbReference>
<reference evidence="5" key="1">
    <citation type="journal article" date="2016" name="Nature">
        <title>The genome of the seagrass Zostera marina reveals angiosperm adaptation to the sea.</title>
        <authorList>
            <person name="Olsen J.L."/>
            <person name="Rouze P."/>
            <person name="Verhelst B."/>
            <person name="Lin Y.-C."/>
            <person name="Bayer T."/>
            <person name="Collen J."/>
            <person name="Dattolo E."/>
            <person name="De Paoli E."/>
            <person name="Dittami S."/>
            <person name="Maumus F."/>
            <person name="Michel G."/>
            <person name="Kersting A."/>
            <person name="Lauritano C."/>
            <person name="Lohaus R."/>
            <person name="Toepel M."/>
            <person name="Tonon T."/>
            <person name="Vanneste K."/>
            <person name="Amirebrahimi M."/>
            <person name="Brakel J."/>
            <person name="Bostroem C."/>
            <person name="Chovatia M."/>
            <person name="Grimwood J."/>
            <person name="Jenkins J.W."/>
            <person name="Jueterbock A."/>
            <person name="Mraz A."/>
            <person name="Stam W.T."/>
            <person name="Tice H."/>
            <person name="Bornberg-Bauer E."/>
            <person name="Green P.J."/>
            <person name="Pearson G.A."/>
            <person name="Procaccini G."/>
            <person name="Duarte C.M."/>
            <person name="Schmutz J."/>
            <person name="Reusch T.B.H."/>
            <person name="Van de Peer Y."/>
        </authorList>
    </citation>
    <scope>NUCLEOTIDE SEQUENCE [LARGE SCALE GENOMIC DNA]</scope>
    <source>
        <strain evidence="5">cv. Finnish</strain>
    </source>
</reference>
<keyword evidence="5" id="KW-1185">Reference proteome</keyword>
<dbReference type="Proteomes" id="UP000036987">
    <property type="component" value="Unassembled WGS sequence"/>
</dbReference>
<feature type="repeat" description="PPR" evidence="2">
    <location>
        <begin position="356"/>
        <end position="386"/>
    </location>
</feature>
<organism evidence="4 5">
    <name type="scientific">Zostera marina</name>
    <name type="common">Eelgrass</name>
    <dbReference type="NCBI Taxonomy" id="29655"/>
    <lineage>
        <taxon>Eukaryota</taxon>
        <taxon>Viridiplantae</taxon>
        <taxon>Streptophyta</taxon>
        <taxon>Embryophyta</taxon>
        <taxon>Tracheophyta</taxon>
        <taxon>Spermatophyta</taxon>
        <taxon>Magnoliopsida</taxon>
        <taxon>Liliopsida</taxon>
        <taxon>Zosteraceae</taxon>
        <taxon>Zostera</taxon>
    </lineage>
</organism>
<evidence type="ECO:0000256" key="3">
    <source>
        <dbReference type="SAM" id="MobiDB-lite"/>
    </source>
</evidence>
<evidence type="ECO:0000256" key="1">
    <source>
        <dbReference type="ARBA" id="ARBA00022737"/>
    </source>
</evidence>
<dbReference type="OrthoDB" id="749902at2759"/>
<dbReference type="OMA" id="ACSHLEM"/>
<dbReference type="Pfam" id="PF01535">
    <property type="entry name" value="PPR"/>
    <property type="match status" value="7"/>
</dbReference>
<dbReference type="PANTHER" id="PTHR47928">
    <property type="entry name" value="REPEAT-CONTAINING PROTEIN, PUTATIVE-RELATED"/>
    <property type="match status" value="1"/>
</dbReference>
<dbReference type="Gene3D" id="1.25.40.10">
    <property type="entry name" value="Tetratricopeptide repeat domain"/>
    <property type="match status" value="5"/>
</dbReference>
<sequence>MLVASSLPLSPPPLAPSSSSPPRQINREQWTNLLRTQARNTSLLSSEQALTTYISMTSSGILPDHFAFPAALKAATSLRDIRTGKQIHAAAIKLGYHTFPTTVANTLITFYARCGQIASALKVFDGIPVRDHVTWNSIIAAYCLFEEWELALDVFRDIVGDQVANGSAEISSFTMVSAATACSNIESSVGLMAGKELHGYGLKLGFYAEEEEGGRMFSKNSLISMYAKLGEIDLALKVFDRFVPVSRRELVSWNTIISSFTQNSRFSSAVYYFKQMLTVTEMIKPDGVTLCSVLPACSHLDLLKLGIEIHAYSFRNGNLFQNSFVRSALVDLYSNAGRIDSASRVFTQEQIGEPPRLGLWNAMISGYAQNGLDEEALRIFIEMEEIARIQPNTTTVSSVLPACARSQSFRDKEAVHGYVLKRGFGDDPYVQNALMDMYGRMDKFEIAAAIFDSMVIRDVVSWNTMISSCILCNLYLGAFDLMAKMNCKPNSITVITVLPACGILAALSKGKEIHSFVIRNQLESDVAVGSALVDAYAKSGCIDYAQRVFDGMSTRNVVTWNVLIMAYGMHGRGREAVRLFRDMMKTTTKPNEVTFIVVFAACSHSGIVEEGLEIFHSLKSDHTFEPTSDHYACMVDLLGRSGDLSKAYSLITNTMNPDLDKAGAWSSLLGACAIHRMNPNSTSLAEIAANHLFELEPTVASHYVVLSTSTPLLECG</sequence>
<accession>A0A0K9NTZ4</accession>
<dbReference type="PANTHER" id="PTHR47928:SF155">
    <property type="entry name" value="OS05G0439300 PROTEIN"/>
    <property type="match status" value="1"/>
</dbReference>
<feature type="region of interest" description="Disordered" evidence="3">
    <location>
        <begin position="1"/>
        <end position="24"/>
    </location>
</feature>
<dbReference type="AlphaFoldDB" id="A0A0K9NTZ4"/>
<dbReference type="EMBL" id="LFYR01001623">
    <property type="protein sequence ID" value="KMZ60256.1"/>
    <property type="molecule type" value="Genomic_DNA"/>
</dbReference>
<name>A0A0K9NTZ4_ZOSMR</name>
<dbReference type="NCBIfam" id="TIGR00756">
    <property type="entry name" value="PPR"/>
    <property type="match status" value="4"/>
</dbReference>